<keyword evidence="10 13" id="KW-0648">Protein biosynthesis</keyword>
<evidence type="ECO:0000256" key="12">
    <source>
        <dbReference type="ARBA" id="ARBA00047398"/>
    </source>
</evidence>
<dbReference type="PANTHER" id="PTHR10890:SF3">
    <property type="entry name" value="CYSTEINE--TRNA LIGASE, CYTOPLASMIC"/>
    <property type="match status" value="1"/>
</dbReference>
<evidence type="ECO:0000313" key="16">
    <source>
        <dbReference type="Proteomes" id="UP000051886"/>
    </source>
</evidence>
<keyword evidence="9 13" id="KW-0067">ATP-binding</keyword>
<dbReference type="Pfam" id="PF09190">
    <property type="entry name" value="DALR_2"/>
    <property type="match status" value="1"/>
</dbReference>
<dbReference type="AlphaFoldDB" id="A0A0R2LG08"/>
<evidence type="ECO:0000256" key="3">
    <source>
        <dbReference type="ARBA" id="ARBA00011245"/>
    </source>
</evidence>
<evidence type="ECO:0000256" key="5">
    <source>
        <dbReference type="ARBA" id="ARBA00022598"/>
    </source>
</evidence>
<keyword evidence="6 13" id="KW-0479">Metal-binding</keyword>
<dbReference type="CDD" id="cd00672">
    <property type="entry name" value="CysRS_core"/>
    <property type="match status" value="1"/>
</dbReference>
<dbReference type="PANTHER" id="PTHR10890">
    <property type="entry name" value="CYSTEINYL-TRNA SYNTHETASE"/>
    <property type="match status" value="1"/>
</dbReference>
<dbReference type="SMART" id="SM00840">
    <property type="entry name" value="DALR_2"/>
    <property type="match status" value="1"/>
</dbReference>
<evidence type="ECO:0000256" key="9">
    <source>
        <dbReference type="ARBA" id="ARBA00022840"/>
    </source>
</evidence>
<dbReference type="Gene3D" id="1.20.120.1910">
    <property type="entry name" value="Cysteine-tRNA ligase, C-terminal anti-codon recognition domain"/>
    <property type="match status" value="1"/>
</dbReference>
<dbReference type="GO" id="GO:0005524">
    <property type="term" value="F:ATP binding"/>
    <property type="evidence" value="ECO:0007669"/>
    <property type="project" value="UniProtKB-UniRule"/>
</dbReference>
<evidence type="ECO:0000256" key="8">
    <source>
        <dbReference type="ARBA" id="ARBA00022833"/>
    </source>
</evidence>
<evidence type="ECO:0000256" key="7">
    <source>
        <dbReference type="ARBA" id="ARBA00022741"/>
    </source>
</evidence>
<dbReference type="InterPro" id="IPR024909">
    <property type="entry name" value="Cys-tRNA/MSH_ligase"/>
</dbReference>
<feature type="binding site" evidence="13">
    <location>
        <position position="290"/>
    </location>
    <ligand>
        <name>ATP</name>
        <dbReference type="ChEBI" id="CHEBI:30616"/>
    </ligand>
</feature>
<dbReference type="InterPro" id="IPR015273">
    <property type="entry name" value="Cys-tRNA-synt_Ia_DALR"/>
</dbReference>
<evidence type="ECO:0000256" key="6">
    <source>
        <dbReference type="ARBA" id="ARBA00022723"/>
    </source>
</evidence>
<gene>
    <name evidence="13" type="primary">cysS</name>
    <name evidence="15" type="ORF">IV66_GL002126</name>
</gene>
<comment type="subunit">
    <text evidence="3 13">Monomer.</text>
</comment>
<keyword evidence="16" id="KW-1185">Reference proteome</keyword>
<dbReference type="InterPro" id="IPR009080">
    <property type="entry name" value="tRNAsynth_Ia_anticodon-bd"/>
</dbReference>
<evidence type="ECO:0000256" key="13">
    <source>
        <dbReference type="HAMAP-Rule" id="MF_00041"/>
    </source>
</evidence>
<dbReference type="GO" id="GO:0005829">
    <property type="term" value="C:cytosol"/>
    <property type="evidence" value="ECO:0007669"/>
    <property type="project" value="TreeGrafter"/>
</dbReference>
<comment type="caution">
    <text evidence="15">The sequence shown here is derived from an EMBL/GenBank/DDBJ whole genome shotgun (WGS) entry which is preliminary data.</text>
</comment>
<comment type="cofactor">
    <cofactor evidence="13">
        <name>Zn(2+)</name>
        <dbReference type="ChEBI" id="CHEBI:29105"/>
    </cofactor>
    <text evidence="13">Binds 1 zinc ion per subunit.</text>
</comment>
<dbReference type="SUPFAM" id="SSF52374">
    <property type="entry name" value="Nucleotidylyl transferase"/>
    <property type="match status" value="1"/>
</dbReference>
<dbReference type="InterPro" id="IPR056411">
    <property type="entry name" value="CysS_C"/>
</dbReference>
<keyword evidence="11 13" id="KW-0030">Aminoacyl-tRNA synthetase</keyword>
<dbReference type="NCBIfam" id="TIGR00435">
    <property type="entry name" value="cysS"/>
    <property type="match status" value="1"/>
</dbReference>
<accession>A0A0R2LG08</accession>
<dbReference type="GO" id="GO:0008270">
    <property type="term" value="F:zinc ion binding"/>
    <property type="evidence" value="ECO:0007669"/>
    <property type="project" value="UniProtKB-UniRule"/>
</dbReference>
<feature type="binding site" evidence="13">
    <location>
        <position position="257"/>
    </location>
    <ligand>
        <name>Zn(2+)</name>
        <dbReference type="ChEBI" id="CHEBI:29105"/>
    </ligand>
</feature>
<feature type="short sequence motif" description="'KMSKS' region" evidence="13">
    <location>
        <begin position="287"/>
        <end position="291"/>
    </location>
</feature>
<feature type="short sequence motif" description="'HIGH' region" evidence="13">
    <location>
        <begin position="46"/>
        <end position="56"/>
    </location>
</feature>
<dbReference type="Gene3D" id="3.40.50.620">
    <property type="entry name" value="HUPs"/>
    <property type="match status" value="1"/>
</dbReference>
<evidence type="ECO:0000313" key="15">
    <source>
        <dbReference type="EMBL" id="KRN98186.1"/>
    </source>
</evidence>
<keyword evidence="5 13" id="KW-0436">Ligase</keyword>
<evidence type="ECO:0000256" key="11">
    <source>
        <dbReference type="ARBA" id="ARBA00023146"/>
    </source>
</evidence>
<feature type="domain" description="Cysteinyl-tRNA synthetase class Ia DALR" evidence="14">
    <location>
        <begin position="373"/>
        <end position="436"/>
    </location>
</feature>
<dbReference type="FunFam" id="3.40.50.620:FF:000009">
    <property type="entry name" value="Cysteine--tRNA ligase"/>
    <property type="match status" value="1"/>
</dbReference>
<evidence type="ECO:0000259" key="14">
    <source>
        <dbReference type="SMART" id="SM00840"/>
    </source>
</evidence>
<comment type="similarity">
    <text evidence="2 13">Belongs to the class-I aminoacyl-tRNA synthetase family.</text>
</comment>
<sequence>MRVKTGNGKSLSGGFYMIQLYNTLTKKKEEFVPMQPGKVRMYVCGPTVYNYIHIGNARSAIAFDTVRRYLEYKGYQVKYVSNFTDVDDKIIKASQEMGLTVSEVTEKFIKAFYEDTDSLNVKRADLNPRVMDNMDDIIAFVQTLVDKGYAYESGGDVYYRARKFRKYGLLSGQSVNDLEQGASARLSAEDQAKKADPLDFAVWKAAKPGEIAWDSPFGRGRPGWHIECSVMSTKYLGDTIDIHGGGQDLEFPHHENEIAQSEAKTGHKFANYWMHNGFVTIGEEDEKMSKSLGNFVTVHDLLEKVDPQIIRFFMATTQYRRPIRYSSANLQDAKANLERIQTAADNISYRLKQAEQGELDATVQKEFQDHKAHFEEAMDDDFNAQNGIAVVYELVKELNIYAAKDQVNTATLQYLLDGFEKIVSVFGIEIKQAGILDEQIEAKIKERNAARKNKDFALSDRIRDELKEQGIILEDTPQGTRWKRD</sequence>
<keyword evidence="7 13" id="KW-0547">Nucleotide-binding</keyword>
<dbReference type="Proteomes" id="UP000051886">
    <property type="component" value="Unassembled WGS sequence"/>
</dbReference>
<reference evidence="15 16" key="1">
    <citation type="journal article" date="2015" name="Genome Announc.">
        <title>Expanding the biotechnology potential of lactobacilli through comparative genomics of 213 strains and associated genera.</title>
        <authorList>
            <person name="Sun Z."/>
            <person name="Harris H.M."/>
            <person name="McCann A."/>
            <person name="Guo C."/>
            <person name="Argimon S."/>
            <person name="Zhang W."/>
            <person name="Yang X."/>
            <person name="Jeffery I.B."/>
            <person name="Cooney J.C."/>
            <person name="Kagawa T.F."/>
            <person name="Liu W."/>
            <person name="Song Y."/>
            <person name="Salvetti E."/>
            <person name="Wrobel A."/>
            <person name="Rasinkangas P."/>
            <person name="Parkhill J."/>
            <person name="Rea M.C."/>
            <person name="O'Sullivan O."/>
            <person name="Ritari J."/>
            <person name="Douillard F.P."/>
            <person name="Paul Ross R."/>
            <person name="Yang R."/>
            <person name="Briner A.E."/>
            <person name="Felis G.E."/>
            <person name="de Vos W.M."/>
            <person name="Barrangou R."/>
            <person name="Klaenhammer T.R."/>
            <person name="Caufield P.W."/>
            <person name="Cui Y."/>
            <person name="Zhang H."/>
            <person name="O'Toole P.W."/>
        </authorList>
    </citation>
    <scope>NUCLEOTIDE SEQUENCE [LARGE SCALE GENOMIC DNA]</scope>
    <source>
        <strain evidence="15 16">NBRC 103219</strain>
    </source>
</reference>
<comment type="subcellular location">
    <subcellularLocation>
        <location evidence="1 13">Cytoplasm</location>
    </subcellularLocation>
</comment>
<dbReference type="Pfam" id="PF01406">
    <property type="entry name" value="tRNA-synt_1e"/>
    <property type="match status" value="1"/>
</dbReference>
<evidence type="ECO:0000256" key="1">
    <source>
        <dbReference type="ARBA" id="ARBA00004496"/>
    </source>
</evidence>
<feature type="binding site" evidence="13">
    <location>
        <position position="253"/>
    </location>
    <ligand>
        <name>Zn(2+)</name>
        <dbReference type="ChEBI" id="CHEBI:29105"/>
    </ligand>
</feature>
<dbReference type="InterPro" id="IPR015803">
    <property type="entry name" value="Cys-tRNA-ligase"/>
</dbReference>
<dbReference type="PRINTS" id="PR00983">
    <property type="entry name" value="TRNASYNTHCYS"/>
</dbReference>
<dbReference type="GO" id="GO:0004817">
    <property type="term" value="F:cysteine-tRNA ligase activity"/>
    <property type="evidence" value="ECO:0007669"/>
    <property type="project" value="UniProtKB-UniRule"/>
</dbReference>
<dbReference type="EC" id="6.1.1.16" evidence="13"/>
<keyword evidence="8 13" id="KW-0862">Zinc</keyword>
<organism evidence="15 16">
    <name type="scientific">Ligilactobacillus pobuzihii</name>
    <dbReference type="NCBI Taxonomy" id="449659"/>
    <lineage>
        <taxon>Bacteria</taxon>
        <taxon>Bacillati</taxon>
        <taxon>Bacillota</taxon>
        <taxon>Bacilli</taxon>
        <taxon>Lactobacillales</taxon>
        <taxon>Lactobacillaceae</taxon>
        <taxon>Ligilactobacillus</taxon>
    </lineage>
</organism>
<feature type="binding site" evidence="13">
    <location>
        <position position="44"/>
    </location>
    <ligand>
        <name>Zn(2+)</name>
        <dbReference type="ChEBI" id="CHEBI:29105"/>
    </ligand>
</feature>
<comment type="catalytic activity">
    <reaction evidence="12 13">
        <text>tRNA(Cys) + L-cysteine + ATP = L-cysteinyl-tRNA(Cys) + AMP + diphosphate</text>
        <dbReference type="Rhea" id="RHEA:17773"/>
        <dbReference type="Rhea" id="RHEA-COMP:9661"/>
        <dbReference type="Rhea" id="RHEA-COMP:9679"/>
        <dbReference type="ChEBI" id="CHEBI:30616"/>
        <dbReference type="ChEBI" id="CHEBI:33019"/>
        <dbReference type="ChEBI" id="CHEBI:35235"/>
        <dbReference type="ChEBI" id="CHEBI:78442"/>
        <dbReference type="ChEBI" id="CHEBI:78517"/>
        <dbReference type="ChEBI" id="CHEBI:456215"/>
        <dbReference type="EC" id="6.1.1.16"/>
    </reaction>
</comment>
<keyword evidence="4 13" id="KW-0963">Cytoplasm</keyword>
<evidence type="ECO:0000256" key="2">
    <source>
        <dbReference type="ARBA" id="ARBA00005594"/>
    </source>
</evidence>
<dbReference type="STRING" id="449659.IV66_GL002126"/>
<dbReference type="PATRIC" id="fig|449659.4.peg.2184"/>
<dbReference type="EMBL" id="JQCN01000051">
    <property type="protein sequence ID" value="KRN98186.1"/>
    <property type="molecule type" value="Genomic_DNA"/>
</dbReference>
<protein>
    <recommendedName>
        <fullName evidence="13">Cysteine--tRNA ligase</fullName>
        <ecNumber evidence="13">6.1.1.16</ecNumber>
    </recommendedName>
    <alternativeName>
        <fullName evidence="13">Cysteinyl-tRNA synthetase</fullName>
        <shortName evidence="13">CysRS</shortName>
    </alternativeName>
</protein>
<evidence type="ECO:0000256" key="4">
    <source>
        <dbReference type="ARBA" id="ARBA00022490"/>
    </source>
</evidence>
<proteinExistence type="inferred from homology"/>
<dbReference type="InterPro" id="IPR032678">
    <property type="entry name" value="tRNA-synt_1_cat_dom"/>
</dbReference>
<dbReference type="InterPro" id="IPR014729">
    <property type="entry name" value="Rossmann-like_a/b/a_fold"/>
</dbReference>
<dbReference type="GO" id="GO:0006423">
    <property type="term" value="P:cysteinyl-tRNA aminoacylation"/>
    <property type="evidence" value="ECO:0007669"/>
    <property type="project" value="UniProtKB-UniRule"/>
</dbReference>
<dbReference type="HAMAP" id="MF_00041">
    <property type="entry name" value="Cys_tRNA_synth"/>
    <property type="match status" value="1"/>
</dbReference>
<evidence type="ECO:0000256" key="10">
    <source>
        <dbReference type="ARBA" id="ARBA00022917"/>
    </source>
</evidence>
<name>A0A0R2LG08_9LACO</name>
<dbReference type="Pfam" id="PF23493">
    <property type="entry name" value="CysS_C"/>
    <property type="match status" value="1"/>
</dbReference>
<dbReference type="SUPFAM" id="SSF47323">
    <property type="entry name" value="Anticodon-binding domain of a subclass of class I aminoacyl-tRNA synthetases"/>
    <property type="match status" value="1"/>
</dbReference>
<feature type="binding site" evidence="13">
    <location>
        <position position="228"/>
    </location>
    <ligand>
        <name>Zn(2+)</name>
        <dbReference type="ChEBI" id="CHEBI:29105"/>
    </ligand>
</feature>